<evidence type="ECO:0000256" key="1">
    <source>
        <dbReference type="SAM" id="Phobius"/>
    </source>
</evidence>
<organism evidence="2 3">
    <name type="scientific">Sutterella seckii</name>
    <dbReference type="NCBI Taxonomy" id="1944635"/>
    <lineage>
        <taxon>Bacteria</taxon>
        <taxon>Pseudomonadati</taxon>
        <taxon>Pseudomonadota</taxon>
        <taxon>Betaproteobacteria</taxon>
        <taxon>Burkholderiales</taxon>
        <taxon>Sutterellaceae</taxon>
        <taxon>Sutterella</taxon>
    </lineage>
</organism>
<comment type="caution">
    <text evidence="2">The sequence shown here is derived from an EMBL/GenBank/DDBJ whole genome shotgun (WGS) entry which is preliminary data.</text>
</comment>
<evidence type="ECO:0000313" key="3">
    <source>
        <dbReference type="Proteomes" id="UP000430564"/>
    </source>
</evidence>
<dbReference type="InterPro" id="IPR007437">
    <property type="entry name" value="DUF486"/>
</dbReference>
<dbReference type="OrthoDB" id="9805206at2"/>
<sequence>MLSKGLTTIGLLIVSNVFMTLAWYLHLKLQNMKLITLWPVWAVVLFSWSIALFEYSFQVPANRLGFEGNGGPFSLLELKVIQEVITLTIFILFSMAAFGTKLAWNHIAAFICLVLAVWFAFQK</sequence>
<keyword evidence="1" id="KW-0472">Membrane</keyword>
<reference evidence="2 3" key="1">
    <citation type="submission" date="2019-10" db="EMBL/GenBank/DDBJ databases">
        <title>Genome diversity of Sutterella seckii.</title>
        <authorList>
            <person name="Chaplin A.V."/>
            <person name="Sokolova S.R."/>
            <person name="Mosin K.A."/>
            <person name="Ivanova E.L."/>
            <person name="Kochetkova T.O."/>
            <person name="Goltsov A.Y."/>
            <person name="Trofimov D.Y."/>
            <person name="Efimov B.A."/>
        </authorList>
    </citation>
    <scope>NUCLEOTIDE SEQUENCE [LARGE SCALE GENOMIC DNA]</scope>
    <source>
        <strain evidence="2 3">ASD393</strain>
    </source>
</reference>
<feature type="transmembrane region" description="Helical" evidence="1">
    <location>
        <begin position="73"/>
        <end position="95"/>
    </location>
</feature>
<dbReference type="RefSeq" id="WP_152158627.1">
    <property type="nucleotide sequence ID" value="NZ_WEHX01000055.1"/>
</dbReference>
<accession>A0A6I1EJ59</accession>
<proteinExistence type="predicted"/>
<gene>
    <name evidence="2" type="ORF">GBM95_08090</name>
</gene>
<name>A0A6I1EJ59_9BURK</name>
<keyword evidence="1" id="KW-1133">Transmembrane helix</keyword>
<dbReference type="Proteomes" id="UP000430564">
    <property type="component" value="Unassembled WGS sequence"/>
</dbReference>
<keyword evidence="1" id="KW-0812">Transmembrane</keyword>
<feature type="transmembrane region" description="Helical" evidence="1">
    <location>
        <begin position="6"/>
        <end position="27"/>
    </location>
</feature>
<dbReference type="PIRSF" id="PIRSF021239">
    <property type="entry name" value="UCP021239"/>
    <property type="match status" value="1"/>
</dbReference>
<dbReference type="EMBL" id="WEHX01000055">
    <property type="protein sequence ID" value="KAB7657453.1"/>
    <property type="molecule type" value="Genomic_DNA"/>
</dbReference>
<dbReference type="Pfam" id="PF04342">
    <property type="entry name" value="DMT_6"/>
    <property type="match status" value="1"/>
</dbReference>
<feature type="transmembrane region" description="Helical" evidence="1">
    <location>
        <begin position="34"/>
        <end position="53"/>
    </location>
</feature>
<dbReference type="PANTHER" id="PTHR38482">
    <property type="entry name" value="DMT FAMILY PROTEIN"/>
    <property type="match status" value="1"/>
</dbReference>
<evidence type="ECO:0000313" key="2">
    <source>
        <dbReference type="EMBL" id="KAB7657453.1"/>
    </source>
</evidence>
<feature type="transmembrane region" description="Helical" evidence="1">
    <location>
        <begin position="102"/>
        <end position="121"/>
    </location>
</feature>
<dbReference type="AlphaFoldDB" id="A0A6I1EJ59"/>
<dbReference type="PANTHER" id="PTHR38482:SF1">
    <property type="entry name" value="DMT FAMILY PROTEIN"/>
    <property type="match status" value="1"/>
</dbReference>
<protein>
    <submittedName>
        <fullName evidence="2">DMT family protein</fullName>
    </submittedName>
</protein>